<feature type="domain" description="Cytochrome b5 heme-binding" evidence="22">
    <location>
        <begin position="355"/>
        <end position="431"/>
    </location>
</feature>
<sequence length="919" mass="103298">MDTLWLSHTGLGGREPKPFTRGLFVYLSGKRDKVAGRLLSNRYKNPSGGSRSTTQRGEERKHRLPAFYRWVGWAESGQSQSMETSPLCLHNSPPLETANSRICSKDSSGSEGFWRPWILTPKDAERLRVQNVQLHSPDATEDSVKLAQYTHPVRLFWPKSKCFDYMYHEAEALLRNFPVQATIFFYDESENEEDSDGTDHESEAEKAEAGSARACAKQARNREGRECELNGRRLSCAAANAAATFSSRQSMNKLKRAPYRGARVAAIRNSSRVLLARACALSTPPLLGDTFTAGRTRKRGKMLNVPSQSFPAPDSQQRVALAGRSKVPLKSGRSLMDWIRLTKSGKDLTGLKGRLLEVTEEELMKHNKRDDCWICIRGLVYNVTPYMEYHPGGEDELMRAAGTDGTDLFDQVHRWVNYESMLKECLVGRIALKPAASLKEICPPVIEENRTLNGILPKKKDLDDCSKEIVPSYDWFQTQDSVTVVIYTKQKDMNSESVIADVQEHTLRGEIIVKDFSYLIHVELSYAVYKDMIVQISENVGKVEFVLKKKENLSWKKLGQPLENHNSFVKCTDRGLYYRKCKLLSKTNVSHDTRLFCVELPPGTHLQVPVGHHLYLKQTITGTEIVKPYTPVLSCLVSPFKIPSSNDKAQISFIIKIYPEGLFTPVLDTLQIGDYISLSNPEGTFRKSQLEDVEDLLLLAGGTGFTPMVKLLSYALSNSPTLRAVKMMFFNKTEDDILWKSQLEQLALKDTRFDIQFVLSEPKKEWPGKQGKISLSLLSEFVKRSQHKSKILICICGPLPFMEQGIQFLQTLGHSAEKCRGKLQPAQRRRLCCAEGDAKAAAPPFSSRSFEGAGCFSAARRGAARLMNESHLARRRRTVEKIAGARLASGGKSGKRGRRAGDDGTSLYFQQNEYHIKSV</sequence>
<comment type="cofactor">
    <cofactor evidence="1">
        <name>FAD</name>
        <dbReference type="ChEBI" id="CHEBI:57692"/>
    </cofactor>
</comment>
<dbReference type="InterPro" id="IPR008978">
    <property type="entry name" value="HSP20-like_chaperone"/>
</dbReference>
<evidence type="ECO:0000256" key="12">
    <source>
        <dbReference type="ARBA" id="ARBA00022824"/>
    </source>
</evidence>
<evidence type="ECO:0000313" key="25">
    <source>
        <dbReference type="EMBL" id="KAK9411394.1"/>
    </source>
</evidence>
<evidence type="ECO:0000256" key="13">
    <source>
        <dbReference type="ARBA" id="ARBA00022827"/>
    </source>
</evidence>
<dbReference type="FunFam" id="3.40.50.80:FF:000021">
    <property type="entry name" value="Cytochrome b5 reductase 4"/>
    <property type="match status" value="1"/>
</dbReference>
<dbReference type="SMART" id="SM01117">
    <property type="entry name" value="Cyt-b5"/>
    <property type="match status" value="1"/>
</dbReference>
<dbReference type="PRINTS" id="PR00363">
    <property type="entry name" value="CYTOCHROMEB5"/>
</dbReference>
<protein>
    <recommendedName>
        <fullName evidence="7">Cytochrome b5 reductase 4</fullName>
        <ecNumber evidence="6">1.6.2.2</ecNumber>
    </recommendedName>
    <alternativeName>
        <fullName evidence="19">Flavohemoprotein b5/b5R</fullName>
    </alternativeName>
    <alternativeName>
        <fullName evidence="18">cb5/cb5R</fullName>
    </alternativeName>
</protein>
<dbReference type="PANTHER" id="PTHR46237">
    <property type="entry name" value="CYTOCHROME B5 REDUCTASE 4 FAMILY MEMBER"/>
    <property type="match status" value="1"/>
</dbReference>
<dbReference type="InterPro" id="IPR028127">
    <property type="entry name" value="Ripply_fam"/>
</dbReference>
<dbReference type="GO" id="GO:0046872">
    <property type="term" value="F:metal ion binding"/>
    <property type="evidence" value="ECO:0007669"/>
    <property type="project" value="UniProtKB-KW"/>
</dbReference>
<evidence type="ECO:0000256" key="2">
    <source>
        <dbReference type="ARBA" id="ARBA00004123"/>
    </source>
</evidence>
<feature type="region of interest" description="Disordered" evidence="21">
    <location>
        <begin position="37"/>
        <end position="60"/>
    </location>
</feature>
<dbReference type="SUPFAM" id="SSF49764">
    <property type="entry name" value="HSP20-like chaperones"/>
    <property type="match status" value="1"/>
</dbReference>
<dbReference type="Gene3D" id="3.10.120.10">
    <property type="entry name" value="Cytochrome b5-like heme/steroid binding domain"/>
    <property type="match status" value="1"/>
</dbReference>
<evidence type="ECO:0000256" key="6">
    <source>
        <dbReference type="ARBA" id="ARBA00012011"/>
    </source>
</evidence>
<comment type="subcellular location">
    <subcellularLocation>
        <location evidence="3">Endoplasmic reticulum</location>
    </subcellularLocation>
    <subcellularLocation>
        <location evidence="2">Nucleus</location>
    </subcellularLocation>
</comment>
<evidence type="ECO:0000256" key="8">
    <source>
        <dbReference type="ARBA" id="ARBA00022473"/>
    </source>
</evidence>
<proteinExistence type="inferred from homology"/>
<evidence type="ECO:0000256" key="19">
    <source>
        <dbReference type="ARBA" id="ARBA00031842"/>
    </source>
</evidence>
<dbReference type="FunFam" id="2.60.40.790:FF:000019">
    <property type="entry name" value="cytochrome b5 reductase 4 isoform X1"/>
    <property type="match status" value="1"/>
</dbReference>
<gene>
    <name evidence="25" type="ORF">NXF25_002569</name>
</gene>
<dbReference type="InterPro" id="IPR018506">
    <property type="entry name" value="Cyt_B5_heme-BS"/>
</dbReference>
<feature type="domain" description="FAD-binding FR-type" evidence="24">
    <location>
        <begin position="576"/>
        <end position="688"/>
    </location>
</feature>
<evidence type="ECO:0000256" key="1">
    <source>
        <dbReference type="ARBA" id="ARBA00001974"/>
    </source>
</evidence>
<evidence type="ECO:0000256" key="4">
    <source>
        <dbReference type="ARBA" id="ARBA00006105"/>
    </source>
</evidence>
<dbReference type="Gene3D" id="2.40.30.10">
    <property type="entry name" value="Translation factors"/>
    <property type="match status" value="1"/>
</dbReference>
<evidence type="ECO:0000259" key="24">
    <source>
        <dbReference type="PROSITE" id="PS51384"/>
    </source>
</evidence>
<evidence type="ECO:0000256" key="15">
    <source>
        <dbReference type="ARBA" id="ARBA00023004"/>
    </source>
</evidence>
<dbReference type="InterPro" id="IPR039261">
    <property type="entry name" value="FNR_nucleotide-bd"/>
</dbReference>
<evidence type="ECO:0000256" key="21">
    <source>
        <dbReference type="SAM" id="MobiDB-lite"/>
    </source>
</evidence>
<comment type="caution">
    <text evidence="25">The sequence shown here is derived from an EMBL/GenBank/DDBJ whole genome shotgun (WGS) entry which is preliminary data.</text>
</comment>
<reference evidence="25 26" key="1">
    <citation type="journal article" date="2024" name="Proc. Natl. Acad. Sci. U.S.A.">
        <title>The genetic regulatory architecture and epigenomic basis for age-related changes in rattlesnake venom.</title>
        <authorList>
            <person name="Hogan M.P."/>
            <person name="Holding M.L."/>
            <person name="Nystrom G.S."/>
            <person name="Colston T.J."/>
            <person name="Bartlett D.A."/>
            <person name="Mason A.J."/>
            <person name="Ellsworth S.A."/>
            <person name="Rautsaw R.M."/>
            <person name="Lawrence K.C."/>
            <person name="Strickland J.L."/>
            <person name="He B."/>
            <person name="Fraser P."/>
            <person name="Margres M.J."/>
            <person name="Gilbert D.M."/>
            <person name="Gibbs H.L."/>
            <person name="Parkinson C.L."/>
            <person name="Rokyta D.R."/>
        </authorList>
    </citation>
    <scope>NUCLEOTIDE SEQUENCE [LARGE SCALE GENOMIC DNA]</scope>
    <source>
        <strain evidence="25">DRR0105</strain>
    </source>
</reference>
<dbReference type="PANTHER" id="PTHR46237:SF1">
    <property type="entry name" value="CYTOCHROME B5 REDUCTASE 4"/>
    <property type="match status" value="1"/>
</dbReference>
<evidence type="ECO:0000256" key="14">
    <source>
        <dbReference type="ARBA" id="ARBA00023002"/>
    </source>
</evidence>
<dbReference type="EC" id="1.6.2.2" evidence="6"/>
<dbReference type="PRINTS" id="PR00406">
    <property type="entry name" value="CYTB5RDTASE"/>
</dbReference>
<evidence type="ECO:0000256" key="17">
    <source>
        <dbReference type="ARBA" id="ARBA00023242"/>
    </source>
</evidence>
<dbReference type="Gene3D" id="2.60.40.790">
    <property type="match status" value="1"/>
</dbReference>
<keyword evidence="12" id="KW-0256">Endoplasmic reticulum</keyword>
<keyword evidence="13" id="KW-0274">FAD</keyword>
<keyword evidence="14" id="KW-0560">Oxidoreductase</keyword>
<evidence type="ECO:0000256" key="5">
    <source>
        <dbReference type="ARBA" id="ARBA00006944"/>
    </source>
</evidence>
<feature type="domain" description="CS" evidence="23">
    <location>
        <begin position="468"/>
        <end position="559"/>
    </location>
</feature>
<dbReference type="InterPro" id="IPR007052">
    <property type="entry name" value="CS_dom"/>
</dbReference>
<dbReference type="Pfam" id="PF14998">
    <property type="entry name" value="Ripply"/>
    <property type="match status" value="1"/>
</dbReference>
<dbReference type="InterPro" id="IPR001199">
    <property type="entry name" value="Cyt_B5-like_heme/steroid-bd"/>
</dbReference>
<evidence type="ECO:0000256" key="3">
    <source>
        <dbReference type="ARBA" id="ARBA00004240"/>
    </source>
</evidence>
<dbReference type="PROSITE" id="PS50255">
    <property type="entry name" value="CYTOCHROME_B5_2"/>
    <property type="match status" value="1"/>
</dbReference>
<keyword evidence="9" id="KW-0349">Heme</keyword>
<dbReference type="Pfam" id="PF00970">
    <property type="entry name" value="FAD_binding_6"/>
    <property type="match status" value="1"/>
</dbReference>
<dbReference type="Pfam" id="PF00173">
    <property type="entry name" value="Cyt-b5"/>
    <property type="match status" value="1"/>
</dbReference>
<dbReference type="InterPro" id="IPR001433">
    <property type="entry name" value="OxRdtase_FAD/NAD-bd"/>
</dbReference>
<keyword evidence="26" id="KW-1185">Reference proteome</keyword>
<dbReference type="GO" id="GO:0005634">
    <property type="term" value="C:nucleus"/>
    <property type="evidence" value="ECO:0007669"/>
    <property type="project" value="UniProtKB-SubCell"/>
</dbReference>
<evidence type="ECO:0000256" key="9">
    <source>
        <dbReference type="ARBA" id="ARBA00022617"/>
    </source>
</evidence>
<dbReference type="AlphaFoldDB" id="A0AAW1CAM4"/>
<name>A0AAW1CAM4_CROAD</name>
<dbReference type="PROSITE" id="PS51203">
    <property type="entry name" value="CS"/>
    <property type="match status" value="1"/>
</dbReference>
<comment type="similarity">
    <text evidence="5">Belongs to the ripply family.</text>
</comment>
<organism evidence="25 26">
    <name type="scientific">Crotalus adamanteus</name>
    <name type="common">Eastern diamondback rattlesnake</name>
    <dbReference type="NCBI Taxonomy" id="8729"/>
    <lineage>
        <taxon>Eukaryota</taxon>
        <taxon>Metazoa</taxon>
        <taxon>Chordata</taxon>
        <taxon>Craniata</taxon>
        <taxon>Vertebrata</taxon>
        <taxon>Euteleostomi</taxon>
        <taxon>Lepidosauria</taxon>
        <taxon>Squamata</taxon>
        <taxon>Bifurcata</taxon>
        <taxon>Unidentata</taxon>
        <taxon>Episquamata</taxon>
        <taxon>Toxicofera</taxon>
        <taxon>Serpentes</taxon>
        <taxon>Colubroidea</taxon>
        <taxon>Viperidae</taxon>
        <taxon>Crotalinae</taxon>
        <taxon>Crotalus</taxon>
    </lineage>
</organism>
<keyword evidence="11" id="KW-0479">Metal-binding</keyword>
<evidence type="ECO:0000256" key="16">
    <source>
        <dbReference type="ARBA" id="ARBA00023027"/>
    </source>
</evidence>
<dbReference type="GO" id="GO:0005783">
    <property type="term" value="C:endoplasmic reticulum"/>
    <property type="evidence" value="ECO:0007669"/>
    <property type="project" value="UniProtKB-SubCell"/>
</dbReference>
<dbReference type="SUPFAM" id="SSF63380">
    <property type="entry name" value="Riboflavin synthase domain-like"/>
    <property type="match status" value="1"/>
</dbReference>
<feature type="region of interest" description="Disordered" evidence="21">
    <location>
        <begin position="886"/>
        <end position="905"/>
    </location>
</feature>
<dbReference type="InterPro" id="IPR051872">
    <property type="entry name" value="Cytochrome_b5/Flavoprotein_Rdt"/>
</dbReference>
<keyword evidence="15" id="KW-0408">Iron</keyword>
<feature type="region of interest" description="Disordered" evidence="21">
    <location>
        <begin position="190"/>
        <end position="222"/>
    </location>
</feature>
<dbReference type="Pfam" id="PF04969">
    <property type="entry name" value="CS"/>
    <property type="match status" value="1"/>
</dbReference>
<dbReference type="FunFam" id="2.40.30.10:FF:000063">
    <property type="entry name" value="Cytochrome b5 reductase 4"/>
    <property type="match status" value="1"/>
</dbReference>
<dbReference type="Proteomes" id="UP001474421">
    <property type="component" value="Unassembled WGS sequence"/>
</dbReference>
<dbReference type="EMBL" id="JAOTOJ010000001">
    <property type="protein sequence ID" value="KAK9411394.1"/>
    <property type="molecule type" value="Genomic_DNA"/>
</dbReference>
<dbReference type="InterPro" id="IPR017938">
    <property type="entry name" value="Riboflavin_synthase-like_b-brl"/>
</dbReference>
<dbReference type="InterPro" id="IPR008333">
    <property type="entry name" value="Cbr1-like_FAD-bd_dom"/>
</dbReference>
<evidence type="ECO:0000256" key="18">
    <source>
        <dbReference type="ARBA" id="ARBA00030883"/>
    </source>
</evidence>
<feature type="compositionally biased region" description="Basic and acidic residues" evidence="21">
    <location>
        <begin position="197"/>
        <end position="208"/>
    </location>
</feature>
<dbReference type="PROSITE" id="PS00191">
    <property type="entry name" value="CYTOCHROME_B5_1"/>
    <property type="match status" value="1"/>
</dbReference>
<dbReference type="InterPro" id="IPR036400">
    <property type="entry name" value="Cyt_B5-like_heme/steroid_sf"/>
</dbReference>
<evidence type="ECO:0000259" key="22">
    <source>
        <dbReference type="PROSITE" id="PS50255"/>
    </source>
</evidence>
<evidence type="ECO:0000256" key="7">
    <source>
        <dbReference type="ARBA" id="ARBA00022339"/>
    </source>
</evidence>
<feature type="compositionally biased region" description="Polar residues" evidence="21">
    <location>
        <begin position="42"/>
        <end position="55"/>
    </location>
</feature>
<dbReference type="SUPFAM" id="SSF52343">
    <property type="entry name" value="Ferredoxin reductase-like, C-terminal NADP-linked domain"/>
    <property type="match status" value="1"/>
</dbReference>
<keyword evidence="16" id="KW-0520">NAD</keyword>
<dbReference type="SUPFAM" id="SSF55856">
    <property type="entry name" value="Cytochrome b5-like heme/steroid binding domain"/>
    <property type="match status" value="1"/>
</dbReference>
<dbReference type="CDD" id="cd06183">
    <property type="entry name" value="cyt_b5_reduct_like"/>
    <property type="match status" value="1"/>
</dbReference>
<dbReference type="GO" id="GO:0090524">
    <property type="term" value="F:cytochrome-b5 reductase activity, acting on NADH"/>
    <property type="evidence" value="ECO:0007669"/>
    <property type="project" value="UniProtKB-EC"/>
</dbReference>
<comment type="catalytic activity">
    <reaction evidence="20">
        <text>2 Fe(III)-[cytochrome b5] + NADH = 2 Fe(II)-[cytochrome b5] + NAD(+) + H(+)</text>
        <dbReference type="Rhea" id="RHEA:46680"/>
        <dbReference type="Rhea" id="RHEA-COMP:10438"/>
        <dbReference type="Rhea" id="RHEA-COMP:10439"/>
        <dbReference type="ChEBI" id="CHEBI:15378"/>
        <dbReference type="ChEBI" id="CHEBI:29033"/>
        <dbReference type="ChEBI" id="CHEBI:29034"/>
        <dbReference type="ChEBI" id="CHEBI:57540"/>
        <dbReference type="ChEBI" id="CHEBI:57945"/>
        <dbReference type="EC" id="1.6.2.2"/>
    </reaction>
</comment>
<dbReference type="Gene3D" id="3.40.50.80">
    <property type="entry name" value="Nucleotide-binding domain of ferredoxin-NADP reductase (FNR) module"/>
    <property type="match status" value="1"/>
</dbReference>
<keyword evidence="8" id="KW-0217">Developmental protein</keyword>
<keyword evidence="17" id="KW-0539">Nucleus</keyword>
<dbReference type="InterPro" id="IPR017927">
    <property type="entry name" value="FAD-bd_FR_type"/>
</dbReference>
<dbReference type="PROSITE" id="PS51384">
    <property type="entry name" value="FAD_FR"/>
    <property type="match status" value="1"/>
</dbReference>
<evidence type="ECO:0000256" key="10">
    <source>
        <dbReference type="ARBA" id="ARBA00022630"/>
    </source>
</evidence>
<dbReference type="GO" id="GO:0020037">
    <property type="term" value="F:heme binding"/>
    <property type="evidence" value="ECO:0007669"/>
    <property type="project" value="InterPro"/>
</dbReference>
<evidence type="ECO:0000259" key="23">
    <source>
        <dbReference type="PROSITE" id="PS51203"/>
    </source>
</evidence>
<dbReference type="FunFam" id="3.10.120.10:FF:000001">
    <property type="entry name" value="Cytochrome b5 reductase 4"/>
    <property type="match status" value="1"/>
</dbReference>
<dbReference type="Pfam" id="PF00175">
    <property type="entry name" value="NAD_binding_1"/>
    <property type="match status" value="1"/>
</dbReference>
<evidence type="ECO:0000256" key="20">
    <source>
        <dbReference type="ARBA" id="ARBA00047682"/>
    </source>
</evidence>
<comment type="similarity">
    <text evidence="4">Belongs to the flavoprotein pyridine nucleotide cytochrome reductase family.</text>
</comment>
<keyword evidence="10" id="KW-0285">Flavoprotein</keyword>
<evidence type="ECO:0000313" key="26">
    <source>
        <dbReference type="Proteomes" id="UP001474421"/>
    </source>
</evidence>
<accession>A0AAW1CAM4</accession>
<evidence type="ECO:0000256" key="11">
    <source>
        <dbReference type="ARBA" id="ARBA00022723"/>
    </source>
</evidence>
<dbReference type="GO" id="GO:0006801">
    <property type="term" value="P:superoxide metabolic process"/>
    <property type="evidence" value="ECO:0007669"/>
    <property type="project" value="TreeGrafter"/>
</dbReference>